<evidence type="ECO:0000259" key="6">
    <source>
        <dbReference type="Pfam" id="PF00692"/>
    </source>
</evidence>
<dbReference type="AlphaFoldDB" id="A0AA35SAU1"/>
<dbReference type="NCBIfam" id="TIGR00576">
    <property type="entry name" value="dut"/>
    <property type="match status" value="1"/>
</dbReference>
<proteinExistence type="inferred from homology"/>
<dbReference type="NCBIfam" id="NF001862">
    <property type="entry name" value="PRK00601.1"/>
    <property type="match status" value="1"/>
</dbReference>
<evidence type="ECO:0000256" key="2">
    <source>
        <dbReference type="ARBA" id="ARBA00006581"/>
    </source>
</evidence>
<dbReference type="EMBL" id="CASHTH010002177">
    <property type="protein sequence ID" value="CAI8025702.1"/>
    <property type="molecule type" value="Genomic_DNA"/>
</dbReference>
<dbReference type="Pfam" id="PF00692">
    <property type="entry name" value="dUTPase"/>
    <property type="match status" value="1"/>
</dbReference>
<dbReference type="PANTHER" id="PTHR11241:SF0">
    <property type="entry name" value="DEOXYURIDINE 5'-TRIPHOSPHATE NUCLEOTIDOHYDROLASE"/>
    <property type="match status" value="1"/>
</dbReference>
<comment type="catalytic activity">
    <reaction evidence="5">
        <text>dUTP + H2O = dUMP + diphosphate + H(+)</text>
        <dbReference type="Rhea" id="RHEA:10248"/>
        <dbReference type="ChEBI" id="CHEBI:15377"/>
        <dbReference type="ChEBI" id="CHEBI:15378"/>
        <dbReference type="ChEBI" id="CHEBI:33019"/>
        <dbReference type="ChEBI" id="CHEBI:61555"/>
        <dbReference type="ChEBI" id="CHEBI:246422"/>
        <dbReference type="EC" id="3.6.1.23"/>
    </reaction>
</comment>
<keyword evidence="3 5" id="KW-0378">Hydrolase</keyword>
<dbReference type="Proteomes" id="UP001174909">
    <property type="component" value="Unassembled WGS sequence"/>
</dbReference>
<name>A0AA35SAU1_GEOBA</name>
<evidence type="ECO:0000256" key="4">
    <source>
        <dbReference type="ARBA" id="ARBA00023080"/>
    </source>
</evidence>
<dbReference type="Gene3D" id="2.70.40.10">
    <property type="match status" value="1"/>
</dbReference>
<dbReference type="InterPro" id="IPR036157">
    <property type="entry name" value="dUTPase-like_sf"/>
</dbReference>
<keyword evidence="8" id="KW-1185">Reference proteome</keyword>
<evidence type="ECO:0000256" key="1">
    <source>
        <dbReference type="ARBA" id="ARBA00005142"/>
    </source>
</evidence>
<keyword evidence="5" id="KW-0460">Magnesium</keyword>
<dbReference type="InterPro" id="IPR029054">
    <property type="entry name" value="dUTPase-like"/>
</dbReference>
<comment type="caution">
    <text evidence="7">The sequence shown here is derived from an EMBL/GenBank/DDBJ whole genome shotgun (WGS) entry which is preliminary data.</text>
</comment>
<reference evidence="7" key="1">
    <citation type="submission" date="2023-03" db="EMBL/GenBank/DDBJ databases">
        <authorList>
            <person name="Steffen K."/>
            <person name="Cardenas P."/>
        </authorList>
    </citation>
    <scope>NUCLEOTIDE SEQUENCE</scope>
</reference>
<dbReference type="GO" id="GO:0046081">
    <property type="term" value="P:dUTP catabolic process"/>
    <property type="evidence" value="ECO:0007669"/>
    <property type="project" value="UniProtKB-UniRule"/>
</dbReference>
<evidence type="ECO:0000313" key="8">
    <source>
        <dbReference type="Proteomes" id="UP001174909"/>
    </source>
</evidence>
<dbReference type="InterPro" id="IPR008181">
    <property type="entry name" value="dUTPase"/>
</dbReference>
<dbReference type="PANTHER" id="PTHR11241">
    <property type="entry name" value="DEOXYURIDINE 5'-TRIPHOSPHATE NUCLEOTIDOHYDROLASE"/>
    <property type="match status" value="1"/>
</dbReference>
<dbReference type="InterPro" id="IPR033704">
    <property type="entry name" value="dUTPase_trimeric"/>
</dbReference>
<dbReference type="CDD" id="cd07557">
    <property type="entry name" value="trimeric_dUTPase"/>
    <property type="match status" value="1"/>
</dbReference>
<organism evidence="7 8">
    <name type="scientific">Geodia barretti</name>
    <name type="common">Barrett's horny sponge</name>
    <dbReference type="NCBI Taxonomy" id="519541"/>
    <lineage>
        <taxon>Eukaryota</taxon>
        <taxon>Metazoa</taxon>
        <taxon>Porifera</taxon>
        <taxon>Demospongiae</taxon>
        <taxon>Heteroscleromorpha</taxon>
        <taxon>Tetractinellida</taxon>
        <taxon>Astrophorina</taxon>
        <taxon>Geodiidae</taxon>
        <taxon>Geodia</taxon>
    </lineage>
</organism>
<comment type="cofactor">
    <cofactor evidence="5">
        <name>Mg(2+)</name>
        <dbReference type="ChEBI" id="CHEBI:18420"/>
    </cofactor>
</comment>
<sequence>MKINIKRIDKTLPLPKYETAGSVGFDLICRESAEIVPQSIVLIPANVIVETPPGYMLMVCLRSSTPRKFGLMVPQGVGIVDNDYCGEEDELKIQVYNFTDSIVNVERGSRIAQAIFVRVDTAEWNEVEKMSAASRGGFGSTDR</sequence>
<dbReference type="EC" id="3.6.1.23" evidence="5"/>
<comment type="similarity">
    <text evidence="2 5">Belongs to the dUTPase family.</text>
</comment>
<accession>A0AA35SAU1</accession>
<keyword evidence="5" id="KW-0479">Metal-binding</keyword>
<evidence type="ECO:0000256" key="3">
    <source>
        <dbReference type="ARBA" id="ARBA00022801"/>
    </source>
</evidence>
<evidence type="ECO:0000313" key="7">
    <source>
        <dbReference type="EMBL" id="CAI8025702.1"/>
    </source>
</evidence>
<evidence type="ECO:0000256" key="5">
    <source>
        <dbReference type="RuleBase" id="RU367024"/>
    </source>
</evidence>
<keyword evidence="4 5" id="KW-0546">Nucleotide metabolism</keyword>
<gene>
    <name evidence="7" type="ORF">GBAR_LOCUS14826</name>
</gene>
<dbReference type="GO" id="GO:0000287">
    <property type="term" value="F:magnesium ion binding"/>
    <property type="evidence" value="ECO:0007669"/>
    <property type="project" value="UniProtKB-UniRule"/>
</dbReference>
<dbReference type="GO" id="GO:0006226">
    <property type="term" value="P:dUMP biosynthetic process"/>
    <property type="evidence" value="ECO:0007669"/>
    <property type="project" value="UniProtKB-UniRule"/>
</dbReference>
<comment type="pathway">
    <text evidence="1 5">Pyrimidine metabolism; dUMP biosynthesis; dUMP from dCTP (dUTP route): step 2/2.</text>
</comment>
<comment type="function">
    <text evidence="5">Involved in nucleotide metabolism via production of dUMP, the immediate precursor of thymidine nucleotides, and decreases the intracellular concentration of dUTP so that uracil cannot be incorporated into DNA.</text>
</comment>
<dbReference type="SUPFAM" id="SSF51283">
    <property type="entry name" value="dUTPase-like"/>
    <property type="match status" value="1"/>
</dbReference>
<protein>
    <recommendedName>
        <fullName evidence="5">Deoxyuridine 5'-triphosphate nucleotidohydrolase</fullName>
        <shortName evidence="5">dUTPase</shortName>
        <ecNumber evidence="5">3.6.1.23</ecNumber>
    </recommendedName>
    <alternativeName>
        <fullName evidence="5">dUTP pyrophosphatase</fullName>
    </alternativeName>
</protein>
<feature type="domain" description="dUTPase-like" evidence="6">
    <location>
        <begin position="13"/>
        <end position="141"/>
    </location>
</feature>
<dbReference type="GO" id="GO:0004170">
    <property type="term" value="F:dUTP diphosphatase activity"/>
    <property type="evidence" value="ECO:0007669"/>
    <property type="project" value="UniProtKB-UniRule"/>
</dbReference>